<dbReference type="SMART" id="SM00408">
    <property type="entry name" value="IGc2"/>
    <property type="match status" value="6"/>
</dbReference>
<keyword evidence="3" id="KW-0812">Transmembrane</keyword>
<feature type="transmembrane region" description="Helical" evidence="3">
    <location>
        <begin position="1510"/>
        <end position="1530"/>
    </location>
</feature>
<evidence type="ECO:0000259" key="4">
    <source>
        <dbReference type="PROSITE" id="PS50835"/>
    </source>
</evidence>
<dbReference type="PROSITE" id="PS50835">
    <property type="entry name" value="IG_LIKE"/>
    <property type="match status" value="6"/>
</dbReference>
<feature type="domain" description="Ig-like" evidence="4">
    <location>
        <begin position="905"/>
        <end position="993"/>
    </location>
</feature>
<reference evidence="5" key="1">
    <citation type="submission" date="2021-03" db="EMBL/GenBank/DDBJ databases">
        <authorList>
            <person name="Tran Van P."/>
        </authorList>
    </citation>
    <scope>NUCLEOTIDE SEQUENCE</scope>
</reference>
<dbReference type="InterPro" id="IPR013098">
    <property type="entry name" value="Ig_I-set"/>
</dbReference>
<protein>
    <recommendedName>
        <fullName evidence="4">Ig-like domain-containing protein</fullName>
    </recommendedName>
</protein>
<gene>
    <name evidence="5" type="ORF">TPAB3V08_LOCUS881</name>
</gene>
<feature type="region of interest" description="Disordered" evidence="2">
    <location>
        <begin position="1"/>
        <end position="21"/>
    </location>
</feature>
<keyword evidence="3" id="KW-1133">Transmembrane helix</keyword>
<evidence type="ECO:0000313" key="6">
    <source>
        <dbReference type="Proteomes" id="UP001153148"/>
    </source>
</evidence>
<feature type="domain" description="Ig-like" evidence="4">
    <location>
        <begin position="73"/>
        <end position="176"/>
    </location>
</feature>
<dbReference type="InterPro" id="IPR003598">
    <property type="entry name" value="Ig_sub2"/>
</dbReference>
<dbReference type="SUPFAM" id="SSF48726">
    <property type="entry name" value="Immunoglobulin"/>
    <property type="match status" value="6"/>
</dbReference>
<evidence type="ECO:0000256" key="1">
    <source>
        <dbReference type="SAM" id="Coils"/>
    </source>
</evidence>
<feature type="coiled-coil region" evidence="1">
    <location>
        <begin position="1000"/>
        <end position="1027"/>
    </location>
</feature>
<dbReference type="InterPro" id="IPR036179">
    <property type="entry name" value="Ig-like_dom_sf"/>
</dbReference>
<evidence type="ECO:0000256" key="2">
    <source>
        <dbReference type="SAM" id="MobiDB-lite"/>
    </source>
</evidence>
<evidence type="ECO:0000256" key="3">
    <source>
        <dbReference type="SAM" id="Phobius"/>
    </source>
</evidence>
<proteinExistence type="predicted"/>
<name>A0ABN7ND98_TIMPD</name>
<feature type="domain" description="Ig-like" evidence="4">
    <location>
        <begin position="21"/>
        <end position="60"/>
    </location>
</feature>
<comment type="caution">
    <text evidence="5">The sequence shown here is derived from an EMBL/GenBank/DDBJ whole genome shotgun (WGS) entry which is preliminary data.</text>
</comment>
<keyword evidence="1" id="KW-0175">Coiled coil</keyword>
<keyword evidence="3" id="KW-0472">Membrane</keyword>
<dbReference type="InterPro" id="IPR007110">
    <property type="entry name" value="Ig-like_dom"/>
</dbReference>
<feature type="compositionally biased region" description="Basic and acidic residues" evidence="2">
    <location>
        <begin position="1"/>
        <end position="17"/>
    </location>
</feature>
<evidence type="ECO:0000313" key="5">
    <source>
        <dbReference type="EMBL" id="CAG2053837.1"/>
    </source>
</evidence>
<feature type="domain" description="Ig-like" evidence="4">
    <location>
        <begin position="190"/>
        <end position="280"/>
    </location>
</feature>
<feature type="region of interest" description="Disordered" evidence="2">
    <location>
        <begin position="786"/>
        <end position="826"/>
    </location>
</feature>
<keyword evidence="6" id="KW-1185">Reference proteome</keyword>
<dbReference type="Pfam" id="PF07679">
    <property type="entry name" value="I-set"/>
    <property type="match status" value="6"/>
</dbReference>
<dbReference type="EMBL" id="CAJPIN010000723">
    <property type="protein sequence ID" value="CAG2053837.1"/>
    <property type="molecule type" value="Genomic_DNA"/>
</dbReference>
<organism evidence="5 6">
    <name type="scientific">Timema podura</name>
    <name type="common">Walking stick</name>
    <dbReference type="NCBI Taxonomy" id="61482"/>
    <lineage>
        <taxon>Eukaryota</taxon>
        <taxon>Metazoa</taxon>
        <taxon>Ecdysozoa</taxon>
        <taxon>Arthropoda</taxon>
        <taxon>Hexapoda</taxon>
        <taxon>Insecta</taxon>
        <taxon>Pterygota</taxon>
        <taxon>Neoptera</taxon>
        <taxon>Polyneoptera</taxon>
        <taxon>Phasmatodea</taxon>
        <taxon>Timematodea</taxon>
        <taxon>Timematoidea</taxon>
        <taxon>Timematidae</taxon>
        <taxon>Timema</taxon>
    </lineage>
</organism>
<accession>A0ABN7ND98</accession>
<dbReference type="Gene3D" id="2.60.40.10">
    <property type="entry name" value="Immunoglobulins"/>
    <property type="match status" value="6"/>
</dbReference>
<feature type="domain" description="Ig-like" evidence="4">
    <location>
        <begin position="294"/>
        <end position="385"/>
    </location>
</feature>
<feature type="compositionally biased region" description="Low complexity" evidence="2">
    <location>
        <begin position="801"/>
        <end position="812"/>
    </location>
</feature>
<feature type="domain" description="Ig-like" evidence="4">
    <location>
        <begin position="442"/>
        <end position="529"/>
    </location>
</feature>
<dbReference type="InterPro" id="IPR003599">
    <property type="entry name" value="Ig_sub"/>
</dbReference>
<sequence length="1542" mass="173592">MASRSQHLEIPQKKEETGTAPHFVQPLKPQVVEGKQPALLQCVVVGQPMPTVKWFVDNKEVKPSKAKEITYTPETGLATLKILKPIEEDQAIYSVRADNTFGKAECRANLILRKPTPEVKWYRNGKEITPTSDIKIVVEENKTTLHIPKSRRENVGKYEVRAMNPVGEARTSGSVAVKEPEAEREHVIPPRFIQPLRPQIVAEGEVVILETIVESYPTSSFQWFLHNIPITSSPELRVVTEDNRTMLLVSEITPEQAGNFTCRAENVGGSVTCTASVNITPDTEWEEVVELESPRFIKKIANVRVMDGEQVLFTCKVTGKPTPKVTWFHKNEPVKEAKDVFIYQDTEGVCKLAISEVFPEDAGEYTCQAINRVGETICAASLVVEAYEYVPDSEIASVTVTTSLVTGQSGSEEDLLAEKVLNMKQSLKLPRRFATEETLRAPEFTTRLQELIPVRDGELTRLEVKVEGRPRPKVRWFKQGVELAPSKDFQMEDYNDGTSVLTITEVYPDDEGEIICEASNELGVAKTVTELVVEGILGTKEYRKPEWVTHMEELQDQLRGNTTFPCVSPCMPRHGSSSNMSVDSLDTCRLQAPSRRRRRNTGGSVTSLDVSFGDDSVFVSSASSLSDDHTTARSTVHAPHVPFTLNLLPSPPQFNVSVYPTNERECQPSSMSAGSDFANTIITDYLQSHRHSISAAIEALETTAEKVTVVETTTQAKTRHVVESNVVKIRTEKLGSNSRCPNEIGQNEEETVIGVEVPVLHLHQREEKKDVVEIVYVTENGSSDEPPNNFFFLPPIRESSEPSTASSSNRASKSSDEKSAEESTMRLLSASCENLPTVVDASMKPSRQTKYQTYPRSKIPVLSPKRTNACYSVPENSTKFPLEPRELDPSAFQQLHTADTTQCVPTFVQEIRDTRATETETVVFECQYSGTPVPDIVWYHNDKTIRNTKNVQIRIKNNKTTCTIHKATLEDEGTYVCKATSDVGVETTRARLYVQELAPEEKKRLEIQQAKEEKDKVKLERVRLDKKWEDRRKKIDNVTFEEDSKATVDIQEVQVLESTKHFTQTIEKGTAERILALQEPVEVSAIASCKKIDDEQVTEIQRPEEKAKEITPVQESVTVSEVQPEYEVKEFTEKTTRKVARKSRWGVQEPVMVSEVQTQDLVEEFEETTLERRAQKKVAIQESVNISEITTESTAEEFQRKIPKKKAITSVPVQEPVVVSEVTSEDLVKEFEETVEKTKAKKIVPIQESVTITEVQPDASVEKFTEKKPKTRKAKLEKKPTQEEKVTVKEVKPEEILYKTEEVITKIEEIMRTEETKIATEVSNLMNFVRADEFGPGESPLRELATIGFLVRQGVAVSEITTMYQADKFPALRTPEAQSAMVQLVEREGHSLIISQILTEESTTDEVAVGSTVGFRAFMRMVELKHMSVEEVITHFAPEDFWSHAWESTEATQTSTREVTERVHLTEHGEVHVQVLANQLQLETNCVFCMYSFLTGMQVIRHGTNVLSTFQMVFILILCVFVVNVLLWLVQHLTNHPDAEDL</sequence>
<dbReference type="PANTHER" id="PTHR47633:SF4">
    <property type="entry name" value="MYOPALLADIN ISOFORM X1"/>
    <property type="match status" value="1"/>
</dbReference>
<feature type="compositionally biased region" description="Basic and acidic residues" evidence="2">
    <location>
        <begin position="813"/>
        <end position="824"/>
    </location>
</feature>
<dbReference type="PANTHER" id="PTHR47633">
    <property type="entry name" value="IMMUNOGLOBULIN"/>
    <property type="match status" value="1"/>
</dbReference>
<dbReference type="Proteomes" id="UP001153148">
    <property type="component" value="Unassembled WGS sequence"/>
</dbReference>
<dbReference type="SMART" id="SM00409">
    <property type="entry name" value="IG"/>
    <property type="match status" value="5"/>
</dbReference>
<dbReference type="InterPro" id="IPR013783">
    <property type="entry name" value="Ig-like_fold"/>
</dbReference>